<dbReference type="Proteomes" id="UP000646946">
    <property type="component" value="Unassembled WGS sequence"/>
</dbReference>
<evidence type="ECO:0000313" key="2">
    <source>
        <dbReference type="EMBL" id="HIK00421.1"/>
    </source>
</evidence>
<keyword evidence="1" id="KW-0812">Transmembrane</keyword>
<evidence type="ECO:0000256" key="1">
    <source>
        <dbReference type="SAM" id="Phobius"/>
    </source>
</evidence>
<keyword evidence="1" id="KW-1133">Transmembrane helix</keyword>
<organism evidence="2 3">
    <name type="scientific">Candidatus Naiadarchaeum limnaeum</name>
    <dbReference type="NCBI Taxonomy" id="2756139"/>
    <lineage>
        <taxon>Archaea</taxon>
        <taxon>Candidatus Undinarchaeota</taxon>
        <taxon>Candidatus Undinarchaeia</taxon>
        <taxon>Candidatus Naiadarchaeales</taxon>
        <taxon>Candidatus Naiadarchaeaceae</taxon>
        <taxon>Candidatus Naiadarchaeum</taxon>
    </lineage>
</organism>
<gene>
    <name evidence="2" type="ORF">H1016_02665</name>
</gene>
<name>A0A832VA82_9ARCH</name>
<feature type="transmembrane region" description="Helical" evidence="1">
    <location>
        <begin position="453"/>
        <end position="472"/>
    </location>
</feature>
<sequence>MEKKFLFISIMLFTLLTLSSVNAATTVDIKSPKTGTTYNVGDQLVVDGTITLDQTLLGTTVTFKAYSQKYNITIPLAQKIYNFQANVPVTFSQINKGNIIWILARNTQVGTDWQIIIDIDKSPAYATTFESGFFFISKTIPLTTSVNSYMLNIGETLEATGTATTLRGTPANGTGNILLEHSELGTIYSNNTSVIDGFISIRYPFDKGDPTGTYTLTFKIVDSNGNIGFVILTGIVLSDQLKLTCSIPRSEFLPGESFAVTGNLKNIHDAPLEKIPVVAYLTNPNENTAVNFVGTTNGNGNFEIIVGTPKLAQPGQYNLRLVAEDSDGNVGRCEKNFFLNVQRIYVIDFKLDNSWFYNESELGNEVVIVNKGNIDLSGKIVLVLDGVEVTSTDFFVQKGLEATVRPYWIVSGTEGTHTLEAVIRVQNETLYRTEPQFFTIFPKPLPKKILSPSVWQVFIVAGIFVIAILLYLKKKDIRDHFWHWELKRKYGIGK</sequence>
<comment type="caution">
    <text evidence="2">The sequence shown here is derived from an EMBL/GenBank/DDBJ whole genome shotgun (WGS) entry which is preliminary data.</text>
</comment>
<keyword evidence="3" id="KW-1185">Reference proteome</keyword>
<protein>
    <submittedName>
        <fullName evidence="2">Uncharacterized protein</fullName>
    </submittedName>
</protein>
<dbReference type="EMBL" id="DVAB01000023">
    <property type="protein sequence ID" value="HIK00421.1"/>
    <property type="molecule type" value="Genomic_DNA"/>
</dbReference>
<reference evidence="2 3" key="1">
    <citation type="journal article" name="Nat. Commun.">
        <title>Undinarchaeota illuminate DPANN phylogeny and the impact of gene transfer on archaeal evolution.</title>
        <authorList>
            <person name="Dombrowski N."/>
            <person name="Williams T.A."/>
            <person name="Sun J."/>
            <person name="Woodcroft B.J."/>
            <person name="Lee J.H."/>
            <person name="Minh B.Q."/>
            <person name="Rinke C."/>
            <person name="Spang A."/>
        </authorList>
    </citation>
    <scope>NUCLEOTIDE SEQUENCE [LARGE SCALE GENOMIC DNA]</scope>
    <source>
        <strain evidence="2">MAG_bin1129</strain>
    </source>
</reference>
<proteinExistence type="predicted"/>
<dbReference type="AlphaFoldDB" id="A0A832VA82"/>
<keyword evidence="1" id="KW-0472">Membrane</keyword>
<accession>A0A832VA82</accession>
<evidence type="ECO:0000313" key="3">
    <source>
        <dbReference type="Proteomes" id="UP000646946"/>
    </source>
</evidence>